<keyword evidence="1" id="KW-0732">Signal</keyword>
<keyword evidence="3" id="KW-1185">Reference proteome</keyword>
<proteinExistence type="predicted"/>
<evidence type="ECO:0000313" key="3">
    <source>
        <dbReference type="Proteomes" id="UP000729402"/>
    </source>
</evidence>
<protein>
    <submittedName>
        <fullName evidence="2">Uncharacterized protein</fullName>
    </submittedName>
</protein>
<reference evidence="2" key="1">
    <citation type="journal article" date="2021" name="bioRxiv">
        <title>Whole Genome Assembly and Annotation of Northern Wild Rice, Zizania palustris L., Supports a Whole Genome Duplication in the Zizania Genus.</title>
        <authorList>
            <person name="Haas M."/>
            <person name="Kono T."/>
            <person name="Macchietto M."/>
            <person name="Millas R."/>
            <person name="McGilp L."/>
            <person name="Shao M."/>
            <person name="Duquette J."/>
            <person name="Hirsch C.N."/>
            <person name="Kimball J."/>
        </authorList>
    </citation>
    <scope>NUCLEOTIDE SEQUENCE</scope>
    <source>
        <tissue evidence="2">Fresh leaf tissue</tissue>
    </source>
</reference>
<sequence>MFFHVHLLIFMWIYQNYKLRDGQEQVSNQLLCCIVLRQAGWRRASGRWSALWRGHTSSPSLAAFLSSICSSTLVNAMASHGSSSGPAAACPKASSASSSSGQNSGWLTLSVRTMNRCRRSPTYTKKQPFAGFLHADGRHHSTAFLITPLCPLSIASLFSAMHICTITRDRQIE</sequence>
<evidence type="ECO:0000256" key="1">
    <source>
        <dbReference type="SAM" id="SignalP"/>
    </source>
</evidence>
<name>A0A8J5RZT4_ZIZPA</name>
<dbReference type="AlphaFoldDB" id="A0A8J5RZT4"/>
<dbReference type="EMBL" id="JAAALK010000287">
    <property type="protein sequence ID" value="KAG8057329.1"/>
    <property type="molecule type" value="Genomic_DNA"/>
</dbReference>
<dbReference type="Proteomes" id="UP000729402">
    <property type="component" value="Unassembled WGS sequence"/>
</dbReference>
<accession>A0A8J5RZT4</accession>
<feature type="signal peptide" evidence="1">
    <location>
        <begin position="1"/>
        <end position="22"/>
    </location>
</feature>
<feature type="chain" id="PRO_5035242373" evidence="1">
    <location>
        <begin position="23"/>
        <end position="173"/>
    </location>
</feature>
<comment type="caution">
    <text evidence="2">The sequence shown here is derived from an EMBL/GenBank/DDBJ whole genome shotgun (WGS) entry which is preliminary data.</text>
</comment>
<organism evidence="2 3">
    <name type="scientific">Zizania palustris</name>
    <name type="common">Northern wild rice</name>
    <dbReference type="NCBI Taxonomy" id="103762"/>
    <lineage>
        <taxon>Eukaryota</taxon>
        <taxon>Viridiplantae</taxon>
        <taxon>Streptophyta</taxon>
        <taxon>Embryophyta</taxon>
        <taxon>Tracheophyta</taxon>
        <taxon>Spermatophyta</taxon>
        <taxon>Magnoliopsida</taxon>
        <taxon>Liliopsida</taxon>
        <taxon>Poales</taxon>
        <taxon>Poaceae</taxon>
        <taxon>BOP clade</taxon>
        <taxon>Oryzoideae</taxon>
        <taxon>Oryzeae</taxon>
        <taxon>Zizaniinae</taxon>
        <taxon>Zizania</taxon>
    </lineage>
</organism>
<reference evidence="2" key="2">
    <citation type="submission" date="2021-02" db="EMBL/GenBank/DDBJ databases">
        <authorList>
            <person name="Kimball J.A."/>
            <person name="Haas M.W."/>
            <person name="Macchietto M."/>
            <person name="Kono T."/>
            <person name="Duquette J."/>
            <person name="Shao M."/>
        </authorList>
    </citation>
    <scope>NUCLEOTIDE SEQUENCE</scope>
    <source>
        <tissue evidence="2">Fresh leaf tissue</tissue>
    </source>
</reference>
<gene>
    <name evidence="2" type="ORF">GUJ93_ZPchr0002g26473</name>
</gene>
<evidence type="ECO:0000313" key="2">
    <source>
        <dbReference type="EMBL" id="KAG8057329.1"/>
    </source>
</evidence>